<evidence type="ECO:0000313" key="3">
    <source>
        <dbReference type="EMBL" id="ETN37826.1"/>
    </source>
</evidence>
<dbReference type="Gene3D" id="3.40.50.720">
    <property type="entry name" value="NAD(P)-binding Rossmann-like Domain"/>
    <property type="match status" value="1"/>
</dbReference>
<proteinExistence type="inferred from homology"/>
<keyword evidence="2" id="KW-0521">NADP</keyword>
<dbReference type="InterPro" id="IPR002347">
    <property type="entry name" value="SDR_fam"/>
</dbReference>
<dbReference type="HOGENOM" id="CLU_010194_1_0_1"/>
<dbReference type="eggNOG" id="KOG0725">
    <property type="taxonomic scope" value="Eukaryota"/>
</dbReference>
<evidence type="ECO:0000313" key="4">
    <source>
        <dbReference type="Proteomes" id="UP000030752"/>
    </source>
</evidence>
<dbReference type="PANTHER" id="PTHR42760:SF124">
    <property type="entry name" value="SHORT-CHAIN DEHYDROGENASE_REDUCTASE"/>
    <property type="match status" value="1"/>
</dbReference>
<dbReference type="STRING" id="1220924.W2RMU5"/>
<accession>W2RMU5</accession>
<name>W2RMU5_CYPE1</name>
<evidence type="ECO:0000256" key="2">
    <source>
        <dbReference type="ARBA" id="ARBA00022857"/>
    </source>
</evidence>
<dbReference type="FunFam" id="3.40.50.720:FF:000084">
    <property type="entry name" value="Short-chain dehydrogenase reductase"/>
    <property type="match status" value="1"/>
</dbReference>
<dbReference type="PRINTS" id="PR00080">
    <property type="entry name" value="SDRFAMILY"/>
</dbReference>
<evidence type="ECO:0000256" key="1">
    <source>
        <dbReference type="ARBA" id="ARBA00006484"/>
    </source>
</evidence>
<dbReference type="PRINTS" id="PR00081">
    <property type="entry name" value="GDHRDH"/>
</dbReference>
<dbReference type="PANTHER" id="PTHR42760">
    <property type="entry name" value="SHORT-CHAIN DEHYDROGENASES/REDUCTASES FAMILY MEMBER"/>
    <property type="match status" value="1"/>
</dbReference>
<dbReference type="OrthoDB" id="47007at2759"/>
<dbReference type="SUPFAM" id="SSF51735">
    <property type="entry name" value="NAD(P)-binding Rossmann-fold domains"/>
    <property type="match status" value="1"/>
</dbReference>
<dbReference type="InterPro" id="IPR020904">
    <property type="entry name" value="Sc_DH/Rdtase_CS"/>
</dbReference>
<dbReference type="AlphaFoldDB" id="W2RMU5"/>
<dbReference type="CDD" id="cd05233">
    <property type="entry name" value="SDR_c"/>
    <property type="match status" value="1"/>
</dbReference>
<comment type="similarity">
    <text evidence="1">Belongs to the short-chain dehydrogenases/reductases (SDR) family.</text>
</comment>
<dbReference type="InParanoid" id="W2RMU5"/>
<dbReference type="RefSeq" id="XP_008719995.1">
    <property type="nucleotide sequence ID" value="XM_008721773.1"/>
</dbReference>
<keyword evidence="4" id="KW-1185">Reference proteome</keyword>
<dbReference type="Proteomes" id="UP000030752">
    <property type="component" value="Unassembled WGS sequence"/>
</dbReference>
<dbReference type="PROSITE" id="PS00061">
    <property type="entry name" value="ADH_SHORT"/>
    <property type="match status" value="1"/>
</dbReference>
<dbReference type="GO" id="GO:0016616">
    <property type="term" value="F:oxidoreductase activity, acting on the CH-OH group of donors, NAD or NADP as acceptor"/>
    <property type="evidence" value="ECO:0007669"/>
    <property type="project" value="TreeGrafter"/>
</dbReference>
<dbReference type="VEuPathDB" id="FungiDB:HMPREF1541_07449"/>
<dbReference type="InterPro" id="IPR036291">
    <property type="entry name" value="NAD(P)-bd_dom_sf"/>
</dbReference>
<sequence length="300" mass="32507">MSTEPFGRANIGDLSDRIALITGASSGIGRMVAQAYAGAGAYIMCADITPNPPKTPMLEDTTRDRGTDLSTPTVDLLNQKWPGGDKPRASYVDCDVTKAESVEAAVKATASQYGRLDIMVNNAGVAIESHSAPMPLHELPVSAFDTSYSVNIRGVWLGIKYAVTQMLAQPPHPSGDRGWIINMSSIYGLVASKYLSAYCTAKGAVTNLTRQAALEYAESKIHVNSIHPGYCDSPFLERSRQRHGGQIDEKWTAAHPWGRLAWPEDVAKMAVFLAGDGVAFVTGQRMFKKTTLIPGMREWE</sequence>
<reference evidence="3 4" key="1">
    <citation type="submission" date="2013-03" db="EMBL/GenBank/DDBJ databases">
        <title>The Genome Sequence of Phialophora europaea CBS 101466.</title>
        <authorList>
            <consortium name="The Broad Institute Genomics Platform"/>
            <person name="Cuomo C."/>
            <person name="de Hoog S."/>
            <person name="Gorbushina A."/>
            <person name="Walker B."/>
            <person name="Young S.K."/>
            <person name="Zeng Q."/>
            <person name="Gargeya S."/>
            <person name="Fitzgerald M."/>
            <person name="Haas B."/>
            <person name="Abouelleil A."/>
            <person name="Allen A.W."/>
            <person name="Alvarado L."/>
            <person name="Arachchi H.M."/>
            <person name="Berlin A.M."/>
            <person name="Chapman S.B."/>
            <person name="Gainer-Dewar J."/>
            <person name="Goldberg J."/>
            <person name="Griggs A."/>
            <person name="Gujja S."/>
            <person name="Hansen M."/>
            <person name="Howarth C."/>
            <person name="Imamovic A."/>
            <person name="Ireland A."/>
            <person name="Larimer J."/>
            <person name="McCowan C."/>
            <person name="Murphy C."/>
            <person name="Pearson M."/>
            <person name="Poon T.W."/>
            <person name="Priest M."/>
            <person name="Roberts A."/>
            <person name="Saif S."/>
            <person name="Shea T."/>
            <person name="Sisk P."/>
            <person name="Sykes S."/>
            <person name="Wortman J."/>
            <person name="Nusbaum C."/>
            <person name="Birren B."/>
        </authorList>
    </citation>
    <scope>NUCLEOTIDE SEQUENCE [LARGE SCALE GENOMIC DNA]</scope>
    <source>
        <strain evidence="3 4">CBS 101466</strain>
    </source>
</reference>
<dbReference type="EMBL" id="KB822723">
    <property type="protein sequence ID" value="ETN37826.1"/>
    <property type="molecule type" value="Genomic_DNA"/>
</dbReference>
<evidence type="ECO:0008006" key="5">
    <source>
        <dbReference type="Google" id="ProtNLM"/>
    </source>
</evidence>
<organism evidence="3 4">
    <name type="scientific">Cyphellophora europaea (strain CBS 101466)</name>
    <name type="common">Phialophora europaea</name>
    <dbReference type="NCBI Taxonomy" id="1220924"/>
    <lineage>
        <taxon>Eukaryota</taxon>
        <taxon>Fungi</taxon>
        <taxon>Dikarya</taxon>
        <taxon>Ascomycota</taxon>
        <taxon>Pezizomycotina</taxon>
        <taxon>Eurotiomycetes</taxon>
        <taxon>Chaetothyriomycetidae</taxon>
        <taxon>Chaetothyriales</taxon>
        <taxon>Cyphellophoraceae</taxon>
        <taxon>Cyphellophora</taxon>
    </lineage>
</organism>
<dbReference type="GeneID" id="19974788"/>
<dbReference type="Pfam" id="PF13561">
    <property type="entry name" value="adh_short_C2"/>
    <property type="match status" value="1"/>
</dbReference>
<protein>
    <recommendedName>
        <fullName evidence="5">NAD(P)-binding protein</fullName>
    </recommendedName>
</protein>
<gene>
    <name evidence="3" type="ORF">HMPREF1541_07449</name>
</gene>